<dbReference type="SMART" id="SM00401">
    <property type="entry name" value="ZnF_GATA"/>
    <property type="match status" value="2"/>
</dbReference>
<keyword evidence="7" id="KW-0238">DNA-binding</keyword>
<evidence type="ECO:0000256" key="6">
    <source>
        <dbReference type="ARBA" id="ARBA00023015"/>
    </source>
</evidence>
<dbReference type="PROSITE" id="PS00344">
    <property type="entry name" value="GATA_ZN_FINGER_1"/>
    <property type="match status" value="2"/>
</dbReference>
<evidence type="ECO:0000256" key="5">
    <source>
        <dbReference type="ARBA" id="ARBA00022833"/>
    </source>
</evidence>
<protein>
    <submittedName>
        <fullName evidence="14">GATA4/5/6</fullName>
    </submittedName>
</protein>
<dbReference type="PANTHER" id="PTHR10071">
    <property type="entry name" value="TRANSCRIPTION FACTOR GATA FAMILY MEMBER"/>
    <property type="match status" value="1"/>
</dbReference>
<evidence type="ECO:0000256" key="9">
    <source>
        <dbReference type="ARBA" id="ARBA00023163"/>
    </source>
</evidence>
<keyword evidence="4 11" id="KW-0863">Zinc-finger</keyword>
<dbReference type="CDD" id="cd00202">
    <property type="entry name" value="ZnF_GATA"/>
    <property type="match status" value="2"/>
</dbReference>
<evidence type="ECO:0000259" key="13">
    <source>
        <dbReference type="PROSITE" id="PS50114"/>
    </source>
</evidence>
<evidence type="ECO:0000256" key="4">
    <source>
        <dbReference type="ARBA" id="ARBA00022771"/>
    </source>
</evidence>
<evidence type="ECO:0000256" key="3">
    <source>
        <dbReference type="ARBA" id="ARBA00022737"/>
    </source>
</evidence>
<dbReference type="GO" id="GO:0000978">
    <property type="term" value="F:RNA polymerase II cis-regulatory region sequence-specific DNA binding"/>
    <property type="evidence" value="ECO:0007669"/>
    <property type="project" value="TreeGrafter"/>
</dbReference>
<dbReference type="GO" id="GO:0008270">
    <property type="term" value="F:zinc ion binding"/>
    <property type="evidence" value="ECO:0007669"/>
    <property type="project" value="UniProtKB-KW"/>
</dbReference>
<evidence type="ECO:0000256" key="12">
    <source>
        <dbReference type="SAM" id="MobiDB-lite"/>
    </source>
</evidence>
<keyword evidence="8" id="KW-0010">Activator</keyword>
<dbReference type="GO" id="GO:0045165">
    <property type="term" value="P:cell fate commitment"/>
    <property type="evidence" value="ECO:0007669"/>
    <property type="project" value="TreeGrafter"/>
</dbReference>
<keyword evidence="2" id="KW-0479">Metal-binding</keyword>
<reference evidence="14" key="1">
    <citation type="submission" date="2016-01" db="EMBL/GenBank/DDBJ databases">
        <title>Expression of GATA and POU transcription factors in the indirectly developing polychaete Hydroides elegans.</title>
        <authorList>
            <person name="Arenas-Mena C."/>
            <person name="Wong K.S.Y."/>
        </authorList>
    </citation>
    <scope>NUCLEOTIDE SEQUENCE</scope>
</reference>
<dbReference type="GO" id="GO:0005634">
    <property type="term" value="C:nucleus"/>
    <property type="evidence" value="ECO:0007669"/>
    <property type="project" value="UniProtKB-SubCell"/>
</dbReference>
<dbReference type="PRINTS" id="PR00619">
    <property type="entry name" value="GATAZNFINGER"/>
</dbReference>
<evidence type="ECO:0000256" key="10">
    <source>
        <dbReference type="ARBA" id="ARBA00023242"/>
    </source>
</evidence>
<feature type="non-terminal residue" evidence="14">
    <location>
        <position position="318"/>
    </location>
</feature>
<keyword evidence="5" id="KW-0862">Zinc</keyword>
<dbReference type="GO" id="GO:0000981">
    <property type="term" value="F:DNA-binding transcription factor activity, RNA polymerase II-specific"/>
    <property type="evidence" value="ECO:0007669"/>
    <property type="project" value="TreeGrafter"/>
</dbReference>
<feature type="region of interest" description="Disordered" evidence="12">
    <location>
        <begin position="59"/>
        <end position="94"/>
    </location>
</feature>
<evidence type="ECO:0000256" key="8">
    <source>
        <dbReference type="ARBA" id="ARBA00023159"/>
    </source>
</evidence>
<evidence type="ECO:0000256" key="7">
    <source>
        <dbReference type="ARBA" id="ARBA00023125"/>
    </source>
</evidence>
<keyword evidence="9" id="KW-0804">Transcription</keyword>
<keyword evidence="3" id="KW-0677">Repeat</keyword>
<gene>
    <name evidence="14" type="primary">5</name>
    <name evidence="14" type="synonym">6</name>
    <name evidence="14" type="synonym">GATA4</name>
</gene>
<dbReference type="GO" id="GO:0045944">
    <property type="term" value="P:positive regulation of transcription by RNA polymerase II"/>
    <property type="evidence" value="ECO:0007669"/>
    <property type="project" value="TreeGrafter"/>
</dbReference>
<name>A0A1B3B5X0_HYDEL</name>
<dbReference type="PANTHER" id="PTHR10071:SF281">
    <property type="entry name" value="BOX A-BINDING FACTOR-RELATED"/>
    <property type="match status" value="1"/>
</dbReference>
<evidence type="ECO:0000256" key="2">
    <source>
        <dbReference type="ARBA" id="ARBA00022723"/>
    </source>
</evidence>
<feature type="compositionally biased region" description="Gly residues" evidence="12">
    <location>
        <begin position="61"/>
        <end position="75"/>
    </location>
</feature>
<dbReference type="PROSITE" id="PS50114">
    <property type="entry name" value="GATA_ZN_FINGER_2"/>
    <property type="match status" value="2"/>
</dbReference>
<feature type="domain" description="GATA-type" evidence="13">
    <location>
        <begin position="272"/>
        <end position="318"/>
    </location>
</feature>
<dbReference type="FunFam" id="3.30.50.10:FF:000001">
    <property type="entry name" value="GATA transcription factor (GATAd)"/>
    <property type="match status" value="1"/>
</dbReference>
<keyword evidence="6" id="KW-0805">Transcription regulation</keyword>
<dbReference type="Gene3D" id="3.30.50.10">
    <property type="entry name" value="Erythroid Transcription Factor GATA-1, subunit A"/>
    <property type="match status" value="2"/>
</dbReference>
<organism evidence="14">
    <name type="scientific">Hydroides elegans</name>
    <name type="common">Polychaete tubeworm</name>
    <dbReference type="NCBI Taxonomy" id="216498"/>
    <lineage>
        <taxon>Eukaryota</taxon>
        <taxon>Metazoa</taxon>
        <taxon>Spiralia</taxon>
        <taxon>Lophotrochozoa</taxon>
        <taxon>Annelida</taxon>
        <taxon>Polychaeta</taxon>
        <taxon>Sedentaria</taxon>
        <taxon>Canalipalpata</taxon>
        <taxon>Sabellida</taxon>
        <taxon>Serpulidae</taxon>
        <taxon>Hydroides</taxon>
    </lineage>
</organism>
<dbReference type="InterPro" id="IPR000679">
    <property type="entry name" value="Znf_GATA"/>
</dbReference>
<sequence length="318" mass="34944">MLNQYDVQNILNTIERPPQTSSSDVTYQNITTHVQTSDTDAGLSIQNFVQAYPQGQAVEGGTYGGNNGSNGGNGGSPSPMHDQYGGSGSGYPQTDQELLTQQWVAMNGGGGQYGGDDMQMRGQQMTQQLAMTQQQQHMMTSQFIHPSDVTSGAQPLTGNEIALLMTTTPQMKQDEMTSQSHMVTNQGLQQGDYYGNQQFPLTTSLLNNKADSKDVDYFHDGRECVNCGAISTPLWRRDNTGHYLCNACGLYHKMNGVNRPLTKPQRRMQGSRRSGLNCANCSTSTTTLWRRNPDGEPVCNACGLYFKLHQVNRPMSMN</sequence>
<evidence type="ECO:0000313" key="14">
    <source>
        <dbReference type="EMBL" id="AOE47057.1"/>
    </source>
</evidence>
<keyword evidence="10" id="KW-0539">Nucleus</keyword>
<evidence type="ECO:0000256" key="1">
    <source>
        <dbReference type="ARBA" id="ARBA00004123"/>
    </source>
</evidence>
<dbReference type="AlphaFoldDB" id="A0A1B3B5X0"/>
<dbReference type="SUPFAM" id="SSF57716">
    <property type="entry name" value="Glucocorticoid receptor-like (DNA-binding domain)"/>
    <property type="match status" value="2"/>
</dbReference>
<comment type="subcellular location">
    <subcellularLocation>
        <location evidence="1">Nucleus</location>
    </subcellularLocation>
</comment>
<dbReference type="EMBL" id="KU587792">
    <property type="protein sequence ID" value="AOE47057.1"/>
    <property type="molecule type" value="mRNA"/>
</dbReference>
<dbReference type="InterPro" id="IPR039355">
    <property type="entry name" value="Transcription_factor_GATA"/>
</dbReference>
<feature type="domain" description="GATA-type" evidence="13">
    <location>
        <begin position="218"/>
        <end position="272"/>
    </location>
</feature>
<dbReference type="InterPro" id="IPR013088">
    <property type="entry name" value="Znf_NHR/GATA"/>
</dbReference>
<dbReference type="GO" id="GO:0000122">
    <property type="term" value="P:negative regulation of transcription by RNA polymerase II"/>
    <property type="evidence" value="ECO:0007669"/>
    <property type="project" value="TreeGrafter"/>
</dbReference>
<proteinExistence type="evidence at transcript level"/>
<evidence type="ECO:0000256" key="11">
    <source>
        <dbReference type="PROSITE-ProRule" id="PRU00094"/>
    </source>
</evidence>
<accession>A0A1B3B5X0</accession>
<dbReference type="Pfam" id="PF00320">
    <property type="entry name" value="GATA"/>
    <property type="match status" value="2"/>
</dbReference>